<evidence type="ECO:0000256" key="1">
    <source>
        <dbReference type="ARBA" id="ARBA00022555"/>
    </source>
</evidence>
<evidence type="ECO:0000256" key="6">
    <source>
        <dbReference type="PROSITE-ProRule" id="PRU00209"/>
    </source>
</evidence>
<proteinExistence type="predicted"/>
<evidence type="ECO:0000313" key="10">
    <source>
        <dbReference type="EMBL" id="CUF36871.1"/>
    </source>
</evidence>
<feature type="domain" description="TRNA-binding" evidence="9">
    <location>
        <begin position="39"/>
        <end position="147"/>
    </location>
</feature>
<keyword evidence="3 7" id="KW-0863">Zinc-finger</keyword>
<dbReference type="EMBL" id="CYKH01000308">
    <property type="protein sequence ID" value="CUF36871.1"/>
    <property type="molecule type" value="Genomic_DNA"/>
</dbReference>
<dbReference type="GO" id="GO:0000049">
    <property type="term" value="F:tRNA binding"/>
    <property type="evidence" value="ECO:0007669"/>
    <property type="project" value="UniProtKB-UniRule"/>
</dbReference>
<dbReference type="PROSITE" id="PS50886">
    <property type="entry name" value="TRBD"/>
    <property type="match status" value="1"/>
</dbReference>
<keyword evidence="1 6" id="KW-0820">tRNA-binding</keyword>
<protein>
    <submittedName>
        <fullName evidence="10">tRNA-binding domain-containing protein, putative</fullName>
    </submittedName>
</protein>
<reference evidence="11" key="1">
    <citation type="submission" date="2015-09" db="EMBL/GenBank/DDBJ databases">
        <authorList>
            <consortium name="Pathogen Informatics"/>
        </authorList>
    </citation>
    <scope>NUCLEOTIDE SEQUENCE [LARGE SCALE GENOMIC DNA]</scope>
    <source>
        <strain evidence="11">Lake Konstanz</strain>
    </source>
</reference>
<dbReference type="Pfam" id="PF01588">
    <property type="entry name" value="tRNA_bind"/>
    <property type="match status" value="1"/>
</dbReference>
<sequence length="156" mass="16091">MSKWECAECEFEHENGGDACEACDAPRPSASTTDEAASENPYNNFRVGLIVGCEDVSGSKLKTLRVDVGEAEPLDVVTNAPNAKEGLRIVIACVGAVVDGVKIKRTQIGGIPSNGVVCDSTMLGWTGGGAGTAATLPDSFAVGSVPPPQRPRGDTK</sequence>
<evidence type="ECO:0000256" key="4">
    <source>
        <dbReference type="ARBA" id="ARBA00022833"/>
    </source>
</evidence>
<name>A0A0S4IRK4_BODSA</name>
<dbReference type="OMA" id="WVCDECE"/>
<dbReference type="InterPro" id="IPR001876">
    <property type="entry name" value="Znf_RanBP2"/>
</dbReference>
<evidence type="ECO:0000259" key="9">
    <source>
        <dbReference type="PROSITE" id="PS50886"/>
    </source>
</evidence>
<dbReference type="Proteomes" id="UP000051952">
    <property type="component" value="Unassembled WGS sequence"/>
</dbReference>
<dbReference type="PROSITE" id="PS50199">
    <property type="entry name" value="ZF_RANBP2_2"/>
    <property type="match status" value="1"/>
</dbReference>
<keyword evidence="2" id="KW-0479">Metal-binding</keyword>
<dbReference type="GO" id="GO:0008270">
    <property type="term" value="F:zinc ion binding"/>
    <property type="evidence" value="ECO:0007669"/>
    <property type="project" value="UniProtKB-KW"/>
</dbReference>
<dbReference type="AlphaFoldDB" id="A0A0S4IRK4"/>
<gene>
    <name evidence="10" type="ORF">BSAL_61860</name>
</gene>
<accession>A0A0S4IRK4</accession>
<dbReference type="InterPro" id="IPR012340">
    <property type="entry name" value="NA-bd_OB-fold"/>
</dbReference>
<feature type="domain" description="RanBP2-type" evidence="8">
    <location>
        <begin position="1"/>
        <end position="29"/>
    </location>
</feature>
<keyword evidence="5 6" id="KW-0694">RNA-binding</keyword>
<dbReference type="SUPFAM" id="SSF50249">
    <property type="entry name" value="Nucleic acid-binding proteins"/>
    <property type="match status" value="1"/>
</dbReference>
<organism evidence="10 11">
    <name type="scientific">Bodo saltans</name>
    <name type="common">Flagellated protozoan</name>
    <dbReference type="NCBI Taxonomy" id="75058"/>
    <lineage>
        <taxon>Eukaryota</taxon>
        <taxon>Discoba</taxon>
        <taxon>Euglenozoa</taxon>
        <taxon>Kinetoplastea</taxon>
        <taxon>Metakinetoplastina</taxon>
        <taxon>Eubodonida</taxon>
        <taxon>Bodonidae</taxon>
        <taxon>Bodo</taxon>
    </lineage>
</organism>
<evidence type="ECO:0000256" key="3">
    <source>
        <dbReference type="ARBA" id="ARBA00022771"/>
    </source>
</evidence>
<evidence type="ECO:0000259" key="8">
    <source>
        <dbReference type="PROSITE" id="PS50199"/>
    </source>
</evidence>
<keyword evidence="4" id="KW-0862">Zinc</keyword>
<dbReference type="OrthoDB" id="2154715at2759"/>
<evidence type="ECO:0000256" key="5">
    <source>
        <dbReference type="ARBA" id="ARBA00022884"/>
    </source>
</evidence>
<dbReference type="Gene3D" id="2.40.50.140">
    <property type="entry name" value="Nucleic acid-binding proteins"/>
    <property type="match status" value="1"/>
</dbReference>
<evidence type="ECO:0000313" key="11">
    <source>
        <dbReference type="Proteomes" id="UP000051952"/>
    </source>
</evidence>
<dbReference type="VEuPathDB" id="TriTrypDB:BSAL_61860"/>
<keyword evidence="11" id="KW-1185">Reference proteome</keyword>
<evidence type="ECO:0000256" key="2">
    <source>
        <dbReference type="ARBA" id="ARBA00022723"/>
    </source>
</evidence>
<dbReference type="InterPro" id="IPR002547">
    <property type="entry name" value="tRNA-bd_dom"/>
</dbReference>
<evidence type="ECO:0000256" key="7">
    <source>
        <dbReference type="PROSITE-ProRule" id="PRU00322"/>
    </source>
</evidence>